<feature type="signal peptide" evidence="1">
    <location>
        <begin position="1"/>
        <end position="19"/>
    </location>
</feature>
<name>A0ABS1BM79_9SPHI</name>
<evidence type="ECO:0000259" key="2">
    <source>
        <dbReference type="Pfam" id="PF20243"/>
    </source>
</evidence>
<dbReference type="Pfam" id="PF20243">
    <property type="entry name" value="MbnP"/>
    <property type="match status" value="1"/>
</dbReference>
<dbReference type="Proteomes" id="UP000660024">
    <property type="component" value="Unassembled WGS sequence"/>
</dbReference>
<sequence>MKKIFLMVAIAAVMFTACKKDTAGVVGTGTLNFEFENMVGNQPLVLSTQNYTTAKGESFKVDMFKYYISNIELSKYDGSVYKAPESYFLIDQSNAATLKPSLSNVPAGDYTKISFTIGVDSARNFAGAQTGALAPENAMFWSWNSGYVFVKMEGTSPASTGANHNLIFHIGGASATVNAIRKVTFNIDPNILRIRTDKAPIMHFLADAGAMFSGRQNISFADYNSMHGGLPALIIADNYAQGMFSLDHIHN</sequence>
<evidence type="ECO:0000313" key="3">
    <source>
        <dbReference type="EMBL" id="MBK0383999.1"/>
    </source>
</evidence>
<organism evidence="3 4">
    <name type="scientific">Pedobacter segetis</name>
    <dbReference type="NCBI Taxonomy" id="2793069"/>
    <lineage>
        <taxon>Bacteria</taxon>
        <taxon>Pseudomonadati</taxon>
        <taxon>Bacteroidota</taxon>
        <taxon>Sphingobacteriia</taxon>
        <taxon>Sphingobacteriales</taxon>
        <taxon>Sphingobacteriaceae</taxon>
        <taxon>Pedobacter</taxon>
    </lineage>
</organism>
<reference evidence="3 4" key="1">
    <citation type="submission" date="2020-12" db="EMBL/GenBank/DDBJ databases">
        <title>Bacterial novel species Pedobacter sp. SD-b isolated from soil.</title>
        <authorList>
            <person name="Jung H.-Y."/>
        </authorList>
    </citation>
    <scope>NUCLEOTIDE SEQUENCE [LARGE SCALE GENOMIC DNA]</scope>
    <source>
        <strain evidence="3 4">SD-b</strain>
    </source>
</reference>
<proteinExistence type="predicted"/>
<comment type="caution">
    <text evidence="3">The sequence shown here is derived from an EMBL/GenBank/DDBJ whole genome shotgun (WGS) entry which is preliminary data.</text>
</comment>
<keyword evidence="1" id="KW-0732">Signal</keyword>
<evidence type="ECO:0000256" key="1">
    <source>
        <dbReference type="SAM" id="SignalP"/>
    </source>
</evidence>
<dbReference type="PROSITE" id="PS51257">
    <property type="entry name" value="PROKAR_LIPOPROTEIN"/>
    <property type="match status" value="1"/>
</dbReference>
<dbReference type="RefSeq" id="WP_200587309.1">
    <property type="nucleotide sequence ID" value="NZ_JAEHFY010000020.1"/>
</dbReference>
<dbReference type="InterPro" id="IPR046863">
    <property type="entry name" value="MbnP-like_dom"/>
</dbReference>
<gene>
    <name evidence="3" type="ORF">I5M32_13605</name>
</gene>
<feature type="domain" description="Copper-binding protein MbnP-like" evidence="2">
    <location>
        <begin position="28"/>
        <end position="225"/>
    </location>
</feature>
<dbReference type="EMBL" id="JAEHFY010000020">
    <property type="protein sequence ID" value="MBK0383999.1"/>
    <property type="molecule type" value="Genomic_DNA"/>
</dbReference>
<accession>A0ABS1BM79</accession>
<protein>
    <recommendedName>
        <fullName evidence="2">Copper-binding protein MbnP-like domain-containing protein</fullName>
    </recommendedName>
</protein>
<keyword evidence="4" id="KW-1185">Reference proteome</keyword>
<feature type="chain" id="PRO_5046070157" description="Copper-binding protein MbnP-like domain-containing protein" evidence="1">
    <location>
        <begin position="20"/>
        <end position="251"/>
    </location>
</feature>
<evidence type="ECO:0000313" key="4">
    <source>
        <dbReference type="Proteomes" id="UP000660024"/>
    </source>
</evidence>